<gene>
    <name evidence="2" type="ORF">FF011L_49020</name>
</gene>
<organism evidence="2 3">
    <name type="scientific">Roseimaritima multifibrata</name>
    <dbReference type="NCBI Taxonomy" id="1930274"/>
    <lineage>
        <taxon>Bacteria</taxon>
        <taxon>Pseudomonadati</taxon>
        <taxon>Planctomycetota</taxon>
        <taxon>Planctomycetia</taxon>
        <taxon>Pirellulales</taxon>
        <taxon>Pirellulaceae</taxon>
        <taxon>Roseimaritima</taxon>
    </lineage>
</organism>
<keyword evidence="3" id="KW-1185">Reference proteome</keyword>
<dbReference type="KEGG" id="rml:FF011L_49020"/>
<evidence type="ECO:0000256" key="1">
    <source>
        <dbReference type="SAM" id="MobiDB-lite"/>
    </source>
</evidence>
<feature type="region of interest" description="Disordered" evidence="1">
    <location>
        <begin position="1"/>
        <end position="32"/>
    </location>
</feature>
<name>A0A517MMI2_9BACT</name>
<evidence type="ECO:0000313" key="3">
    <source>
        <dbReference type="Proteomes" id="UP000320672"/>
    </source>
</evidence>
<sequence>MYADDQIDGQTKMRRDSQHETTKSDTAPAAGQ</sequence>
<dbReference type="EMBL" id="CP036262">
    <property type="protein sequence ID" value="QDS96095.1"/>
    <property type="molecule type" value="Genomic_DNA"/>
</dbReference>
<dbReference type="Proteomes" id="UP000320672">
    <property type="component" value="Chromosome"/>
</dbReference>
<accession>A0A517MMI2</accession>
<dbReference type="AlphaFoldDB" id="A0A517MMI2"/>
<proteinExistence type="predicted"/>
<reference evidence="2 3" key="1">
    <citation type="submission" date="2019-02" db="EMBL/GenBank/DDBJ databases">
        <title>Deep-cultivation of Planctomycetes and their phenomic and genomic characterization uncovers novel biology.</title>
        <authorList>
            <person name="Wiegand S."/>
            <person name="Jogler M."/>
            <person name="Boedeker C."/>
            <person name="Pinto D."/>
            <person name="Vollmers J."/>
            <person name="Rivas-Marin E."/>
            <person name="Kohn T."/>
            <person name="Peeters S.H."/>
            <person name="Heuer A."/>
            <person name="Rast P."/>
            <person name="Oberbeckmann S."/>
            <person name="Bunk B."/>
            <person name="Jeske O."/>
            <person name="Meyerdierks A."/>
            <person name="Storesund J.E."/>
            <person name="Kallscheuer N."/>
            <person name="Luecker S."/>
            <person name="Lage O.M."/>
            <person name="Pohl T."/>
            <person name="Merkel B.J."/>
            <person name="Hornburger P."/>
            <person name="Mueller R.-W."/>
            <person name="Bruemmer F."/>
            <person name="Labrenz M."/>
            <person name="Spormann A.M."/>
            <person name="Op den Camp H."/>
            <person name="Overmann J."/>
            <person name="Amann R."/>
            <person name="Jetten M.S.M."/>
            <person name="Mascher T."/>
            <person name="Medema M.H."/>
            <person name="Devos D.P."/>
            <person name="Kaster A.-K."/>
            <person name="Ovreas L."/>
            <person name="Rohde M."/>
            <person name="Galperin M.Y."/>
            <person name="Jogler C."/>
        </authorList>
    </citation>
    <scope>NUCLEOTIDE SEQUENCE [LARGE SCALE GENOMIC DNA]</scope>
    <source>
        <strain evidence="2 3">FF011L</strain>
    </source>
</reference>
<evidence type="ECO:0000313" key="2">
    <source>
        <dbReference type="EMBL" id="QDS96095.1"/>
    </source>
</evidence>
<feature type="compositionally biased region" description="Basic and acidic residues" evidence="1">
    <location>
        <begin position="11"/>
        <end position="23"/>
    </location>
</feature>
<protein>
    <submittedName>
        <fullName evidence="2">Uncharacterized protein</fullName>
    </submittedName>
</protein>